<keyword evidence="5" id="KW-1185">Reference proteome</keyword>
<dbReference type="RefSeq" id="WP_261496131.1">
    <property type="nucleotide sequence ID" value="NZ_JAOCQF010000002.1"/>
</dbReference>
<dbReference type="Pfam" id="PF13365">
    <property type="entry name" value="Trypsin_2"/>
    <property type="match status" value="1"/>
</dbReference>
<comment type="caution">
    <text evidence="4">The sequence shown here is derived from an EMBL/GenBank/DDBJ whole genome shotgun (WGS) entry which is preliminary data.</text>
</comment>
<evidence type="ECO:0000313" key="4">
    <source>
        <dbReference type="EMBL" id="MCT8330256.1"/>
    </source>
</evidence>
<dbReference type="PROSITE" id="PS50240">
    <property type="entry name" value="TRYPSIN_DOM"/>
    <property type="match status" value="1"/>
</dbReference>
<dbReference type="Gene3D" id="2.40.10.10">
    <property type="entry name" value="Trypsin-like serine proteases"/>
    <property type="match status" value="2"/>
</dbReference>
<feature type="signal peptide" evidence="2">
    <location>
        <begin position="1"/>
        <end position="19"/>
    </location>
</feature>
<evidence type="ECO:0000256" key="2">
    <source>
        <dbReference type="SAM" id="SignalP"/>
    </source>
</evidence>
<dbReference type="InterPro" id="IPR043504">
    <property type="entry name" value="Peptidase_S1_PA_chymotrypsin"/>
</dbReference>
<dbReference type="InterPro" id="IPR018114">
    <property type="entry name" value="TRYPSIN_HIS"/>
</dbReference>
<gene>
    <name evidence="4" type="ORF">N5I32_12080</name>
</gene>
<dbReference type="PANTHER" id="PTHR15462:SF8">
    <property type="entry name" value="SERINE PROTEASE"/>
    <property type="match status" value="1"/>
</dbReference>
<protein>
    <submittedName>
        <fullName evidence="4">Trypsin-like peptidase domain-containing protein</fullName>
    </submittedName>
</protein>
<dbReference type="PROSITE" id="PS00134">
    <property type="entry name" value="TRYPSIN_HIS"/>
    <property type="match status" value="1"/>
</dbReference>
<dbReference type="InterPro" id="IPR009003">
    <property type="entry name" value="Peptidase_S1_PA"/>
</dbReference>
<dbReference type="InterPro" id="IPR001254">
    <property type="entry name" value="Trypsin_dom"/>
</dbReference>
<evidence type="ECO:0000313" key="5">
    <source>
        <dbReference type="Proteomes" id="UP001205601"/>
    </source>
</evidence>
<name>A0ABT2NNG4_9RHOB</name>
<organism evidence="4 5">
    <name type="scientific">Albidovulum sediminis</name>
    <dbReference type="NCBI Taxonomy" id="3066345"/>
    <lineage>
        <taxon>Bacteria</taxon>
        <taxon>Pseudomonadati</taxon>
        <taxon>Pseudomonadota</taxon>
        <taxon>Alphaproteobacteria</taxon>
        <taxon>Rhodobacterales</taxon>
        <taxon>Paracoccaceae</taxon>
        <taxon>Albidovulum</taxon>
    </lineage>
</organism>
<evidence type="ECO:0000259" key="3">
    <source>
        <dbReference type="PROSITE" id="PS50240"/>
    </source>
</evidence>
<feature type="chain" id="PRO_5047372046" evidence="2">
    <location>
        <begin position="20"/>
        <end position="261"/>
    </location>
</feature>
<dbReference type="PANTHER" id="PTHR15462">
    <property type="entry name" value="SERINE PROTEASE"/>
    <property type="match status" value="1"/>
</dbReference>
<accession>A0ABT2NNG4</accession>
<feature type="domain" description="Peptidase S1" evidence="3">
    <location>
        <begin position="36"/>
        <end position="261"/>
    </location>
</feature>
<sequence length="261" mass="28084">MRRVIWTLLLVLLPLAARAEDAALRALTTLDSVRGWEAVGRIEIGHGRGFCTGTLIEPDLVLTAAHCLFSPDTKALMPPEAFEFRAGWQTGHAAAVRTARRVMPHPDYRFGAEDWVSRVSADVALIELDLPIRAPTANPLPTGTSPRRGDRVAVLSYARERAETPSFQSECRTRDRAEGVVILSCAVDFGASGSPVLSLTEGTPRIVSVLSGMAKTEDGTVALGMYLDQRLAELRAVFDQTGTKGLPAFTKGTAGAKFISP</sequence>
<dbReference type="Proteomes" id="UP001205601">
    <property type="component" value="Unassembled WGS sequence"/>
</dbReference>
<dbReference type="InterPro" id="IPR050966">
    <property type="entry name" value="Glutamyl_endopeptidase"/>
</dbReference>
<evidence type="ECO:0000256" key="1">
    <source>
        <dbReference type="ARBA" id="ARBA00022729"/>
    </source>
</evidence>
<dbReference type="SUPFAM" id="SSF50494">
    <property type="entry name" value="Trypsin-like serine proteases"/>
    <property type="match status" value="1"/>
</dbReference>
<dbReference type="EMBL" id="JAOCQF010000002">
    <property type="protein sequence ID" value="MCT8330256.1"/>
    <property type="molecule type" value="Genomic_DNA"/>
</dbReference>
<keyword evidence="1 2" id="KW-0732">Signal</keyword>
<reference evidence="5" key="1">
    <citation type="submission" date="2023-07" db="EMBL/GenBank/DDBJ databases">
        <title>Defluviimonas sediminis sp. nov., isolated from mangrove sediment.</title>
        <authorList>
            <person name="Liu L."/>
            <person name="Li J."/>
            <person name="Huang Y."/>
            <person name="Pan J."/>
            <person name="Li M."/>
        </authorList>
    </citation>
    <scope>NUCLEOTIDE SEQUENCE [LARGE SCALE GENOMIC DNA]</scope>
    <source>
        <strain evidence="5">FT324</strain>
    </source>
</reference>
<proteinExistence type="predicted"/>